<sequence>LWKDKASANHTYASLLVGDAPARIIEETSYTNNTHNAHHRRKRVNQISSVQHRAKASSVGTQHPSLHECTLCNKMFPSQWRLERHARTHSDIKQYKCDHCGQTYAYKWGLNEHVNRAHQDKCSGKIIQKRECPTCSKTFLRRDQMIQHMRVHSGETPFGCKFCQASFSVYGNLQRHLQAIHLKPSEKQMHEIFRPAQINDSTVPCGIQRNTSKET</sequence>
<dbReference type="AlphaFoldDB" id="A0A4S2LF02"/>
<feature type="domain" description="C2H2-type" evidence="8">
    <location>
        <begin position="158"/>
        <end position="186"/>
    </location>
</feature>
<name>A0A4S2LF02_OPIFE</name>
<dbReference type="PROSITE" id="PS00028">
    <property type="entry name" value="ZINC_FINGER_C2H2_1"/>
    <property type="match status" value="4"/>
</dbReference>
<dbReference type="SUPFAM" id="SSF57667">
    <property type="entry name" value="beta-beta-alpha zinc fingers"/>
    <property type="match status" value="2"/>
</dbReference>
<evidence type="ECO:0000256" key="3">
    <source>
        <dbReference type="ARBA" id="ARBA00022737"/>
    </source>
</evidence>
<keyword evidence="6" id="KW-0539">Nucleus</keyword>
<protein>
    <recommendedName>
        <fullName evidence="8">C2H2-type domain-containing protein</fullName>
    </recommendedName>
</protein>
<accession>A0A4S2LF02</accession>
<organism evidence="9 10">
    <name type="scientific">Opisthorchis felineus</name>
    <dbReference type="NCBI Taxonomy" id="147828"/>
    <lineage>
        <taxon>Eukaryota</taxon>
        <taxon>Metazoa</taxon>
        <taxon>Spiralia</taxon>
        <taxon>Lophotrochozoa</taxon>
        <taxon>Platyhelminthes</taxon>
        <taxon>Trematoda</taxon>
        <taxon>Digenea</taxon>
        <taxon>Opisthorchiida</taxon>
        <taxon>Opisthorchiata</taxon>
        <taxon>Opisthorchiidae</taxon>
        <taxon>Opisthorchis</taxon>
    </lineage>
</organism>
<keyword evidence="3" id="KW-0677">Repeat</keyword>
<evidence type="ECO:0000313" key="9">
    <source>
        <dbReference type="EMBL" id="TGZ58917.1"/>
    </source>
</evidence>
<comment type="caution">
    <text evidence="9">The sequence shown here is derived from an EMBL/GenBank/DDBJ whole genome shotgun (WGS) entry which is preliminary data.</text>
</comment>
<dbReference type="EMBL" id="SJOL01009069">
    <property type="protein sequence ID" value="TGZ58917.1"/>
    <property type="molecule type" value="Genomic_DNA"/>
</dbReference>
<dbReference type="InterPro" id="IPR036236">
    <property type="entry name" value="Znf_C2H2_sf"/>
</dbReference>
<feature type="non-terminal residue" evidence="9">
    <location>
        <position position="1"/>
    </location>
</feature>
<dbReference type="PROSITE" id="PS50157">
    <property type="entry name" value="ZINC_FINGER_C2H2_2"/>
    <property type="match status" value="4"/>
</dbReference>
<evidence type="ECO:0000313" key="10">
    <source>
        <dbReference type="Proteomes" id="UP000308267"/>
    </source>
</evidence>
<comment type="subcellular location">
    <subcellularLocation>
        <location evidence="1">Nucleus</location>
    </subcellularLocation>
</comment>
<dbReference type="PANTHER" id="PTHR24394">
    <property type="entry name" value="ZINC FINGER PROTEIN"/>
    <property type="match status" value="1"/>
</dbReference>
<dbReference type="SMART" id="SM00355">
    <property type="entry name" value="ZnF_C2H2"/>
    <property type="match status" value="4"/>
</dbReference>
<evidence type="ECO:0000256" key="1">
    <source>
        <dbReference type="ARBA" id="ARBA00004123"/>
    </source>
</evidence>
<dbReference type="Pfam" id="PF00096">
    <property type="entry name" value="zf-C2H2"/>
    <property type="match status" value="3"/>
</dbReference>
<keyword evidence="2" id="KW-0479">Metal-binding</keyword>
<feature type="domain" description="C2H2-type" evidence="8">
    <location>
        <begin position="130"/>
        <end position="157"/>
    </location>
</feature>
<dbReference type="GO" id="GO:0000981">
    <property type="term" value="F:DNA-binding transcription factor activity, RNA polymerase II-specific"/>
    <property type="evidence" value="ECO:0007669"/>
    <property type="project" value="TreeGrafter"/>
</dbReference>
<dbReference type="OrthoDB" id="427030at2759"/>
<gene>
    <name evidence="9" type="ORF">CRM22_009368</name>
</gene>
<feature type="domain" description="C2H2-type" evidence="8">
    <location>
        <begin position="95"/>
        <end position="123"/>
    </location>
</feature>
<keyword evidence="10" id="KW-1185">Reference proteome</keyword>
<evidence type="ECO:0000256" key="2">
    <source>
        <dbReference type="ARBA" id="ARBA00022723"/>
    </source>
</evidence>
<proteinExistence type="predicted"/>
<evidence type="ECO:0000259" key="8">
    <source>
        <dbReference type="PROSITE" id="PS50157"/>
    </source>
</evidence>
<dbReference type="InterPro" id="IPR013087">
    <property type="entry name" value="Znf_C2H2_type"/>
</dbReference>
<dbReference type="Proteomes" id="UP000308267">
    <property type="component" value="Unassembled WGS sequence"/>
</dbReference>
<dbReference type="GO" id="GO:0005634">
    <property type="term" value="C:nucleus"/>
    <property type="evidence" value="ECO:0007669"/>
    <property type="project" value="UniProtKB-SubCell"/>
</dbReference>
<feature type="non-terminal residue" evidence="9">
    <location>
        <position position="215"/>
    </location>
</feature>
<evidence type="ECO:0000256" key="5">
    <source>
        <dbReference type="ARBA" id="ARBA00022833"/>
    </source>
</evidence>
<evidence type="ECO:0000256" key="4">
    <source>
        <dbReference type="ARBA" id="ARBA00022771"/>
    </source>
</evidence>
<reference evidence="9 10" key="1">
    <citation type="journal article" date="2019" name="BMC Genomics">
        <title>New insights from Opisthorchis felineus genome: update on genomics of the epidemiologically important liver flukes.</title>
        <authorList>
            <person name="Ershov N.I."/>
            <person name="Mordvinov V.A."/>
            <person name="Prokhortchouk E.B."/>
            <person name="Pakharukova M.Y."/>
            <person name="Gunbin K.V."/>
            <person name="Ustyantsev K."/>
            <person name="Genaev M.A."/>
            <person name="Blinov A.G."/>
            <person name="Mazur A."/>
            <person name="Boulygina E."/>
            <person name="Tsygankova S."/>
            <person name="Khrameeva E."/>
            <person name="Chekanov N."/>
            <person name="Fan G."/>
            <person name="Xiao A."/>
            <person name="Zhang H."/>
            <person name="Xu X."/>
            <person name="Yang H."/>
            <person name="Solovyev V."/>
            <person name="Lee S.M."/>
            <person name="Liu X."/>
            <person name="Afonnikov D.A."/>
            <person name="Skryabin K.G."/>
        </authorList>
    </citation>
    <scope>NUCLEOTIDE SEQUENCE [LARGE SCALE GENOMIC DNA]</scope>
    <source>
        <strain evidence="9">AK-0245</strain>
        <tissue evidence="9">Whole organism</tissue>
    </source>
</reference>
<dbReference type="Gene3D" id="3.30.160.60">
    <property type="entry name" value="Classic Zinc Finger"/>
    <property type="match status" value="4"/>
</dbReference>
<evidence type="ECO:0000256" key="7">
    <source>
        <dbReference type="PROSITE-ProRule" id="PRU00042"/>
    </source>
</evidence>
<evidence type="ECO:0000256" key="6">
    <source>
        <dbReference type="ARBA" id="ARBA00023242"/>
    </source>
</evidence>
<dbReference type="PANTHER" id="PTHR24394:SF29">
    <property type="entry name" value="MYONEURIN"/>
    <property type="match status" value="1"/>
</dbReference>
<keyword evidence="5" id="KW-0862">Zinc</keyword>
<dbReference type="STRING" id="147828.A0A4S2LF02"/>
<keyword evidence="4 7" id="KW-0863">Zinc-finger</keyword>
<dbReference type="GO" id="GO:0008270">
    <property type="term" value="F:zinc ion binding"/>
    <property type="evidence" value="ECO:0007669"/>
    <property type="project" value="UniProtKB-KW"/>
</dbReference>
<dbReference type="Pfam" id="PF13912">
    <property type="entry name" value="zf-C2H2_6"/>
    <property type="match status" value="1"/>
</dbReference>
<feature type="domain" description="C2H2-type" evidence="8">
    <location>
        <begin position="67"/>
        <end position="94"/>
    </location>
</feature>